<dbReference type="SUPFAM" id="SSF52058">
    <property type="entry name" value="L domain-like"/>
    <property type="match status" value="2"/>
</dbReference>
<dbReference type="Proteomes" id="UP000501003">
    <property type="component" value="Chromosome"/>
</dbReference>
<organism evidence="2 3">
    <name type="scientific">Aquiluna borgnonia</name>
    <dbReference type="NCBI Taxonomy" id="2499157"/>
    <lineage>
        <taxon>Bacteria</taxon>
        <taxon>Bacillati</taxon>
        <taxon>Actinomycetota</taxon>
        <taxon>Actinomycetes</taxon>
        <taxon>Micrococcales</taxon>
        <taxon>Microbacteriaceae</taxon>
        <taxon>Luna cluster</taxon>
        <taxon>Luna-1 subcluster</taxon>
        <taxon>Aquiluna</taxon>
    </lineage>
</organism>
<dbReference type="Pfam" id="PF09479">
    <property type="entry name" value="Flg_new"/>
    <property type="match status" value="1"/>
</dbReference>
<dbReference type="InterPro" id="IPR013378">
    <property type="entry name" value="InlB-like_B-rpt"/>
</dbReference>
<dbReference type="KEGG" id="aqg:HRU87_06245"/>
<dbReference type="Gene3D" id="3.80.10.10">
    <property type="entry name" value="Ribonuclease Inhibitor"/>
    <property type="match status" value="3"/>
</dbReference>
<dbReference type="InterPro" id="IPR042229">
    <property type="entry name" value="Listeria/Bacterioides_rpt_sf"/>
</dbReference>
<dbReference type="EMBL" id="CP054056">
    <property type="protein sequence ID" value="QKJ25757.1"/>
    <property type="molecule type" value="Genomic_DNA"/>
</dbReference>
<dbReference type="InterPro" id="IPR053139">
    <property type="entry name" value="Surface_bspA-like"/>
</dbReference>
<dbReference type="PANTHER" id="PTHR45661">
    <property type="entry name" value="SURFACE ANTIGEN"/>
    <property type="match status" value="1"/>
</dbReference>
<evidence type="ECO:0000313" key="3">
    <source>
        <dbReference type="Proteomes" id="UP000501003"/>
    </source>
</evidence>
<evidence type="ECO:0000256" key="1">
    <source>
        <dbReference type="ARBA" id="ARBA00004196"/>
    </source>
</evidence>
<name>A0A7D4UB97_9MICO</name>
<dbReference type="InterPro" id="IPR026906">
    <property type="entry name" value="LRR_5"/>
</dbReference>
<protein>
    <submittedName>
        <fullName evidence="2">Leucine-rich repeat protein</fullName>
    </submittedName>
</protein>
<dbReference type="Pfam" id="PF13306">
    <property type="entry name" value="LRR_5"/>
    <property type="match status" value="3"/>
</dbReference>
<dbReference type="PANTHER" id="PTHR45661:SF3">
    <property type="entry name" value="IG-LIKE DOMAIN-CONTAINING PROTEIN"/>
    <property type="match status" value="1"/>
</dbReference>
<comment type="subcellular location">
    <subcellularLocation>
        <location evidence="1">Cell envelope</location>
    </subcellularLocation>
</comment>
<keyword evidence="3" id="KW-1185">Reference proteome</keyword>
<dbReference type="GO" id="GO:0030313">
    <property type="term" value="C:cell envelope"/>
    <property type="evidence" value="ECO:0007669"/>
    <property type="project" value="UniProtKB-SubCell"/>
</dbReference>
<dbReference type="NCBIfam" id="TIGR02543">
    <property type="entry name" value="List_Bact_rpt"/>
    <property type="match status" value="1"/>
</dbReference>
<dbReference type="AlphaFoldDB" id="A0A7D4UB97"/>
<reference evidence="2 3" key="1">
    <citation type="submission" date="2020-05" db="EMBL/GenBank/DDBJ databases">
        <title>Aquirufa sp. strain 15G-AUS-rot a new Aquirufa species.</title>
        <authorList>
            <person name="Pitt A."/>
            <person name="Hahn M.W."/>
        </authorList>
    </citation>
    <scope>NUCLEOTIDE SEQUENCE [LARGE SCALE GENOMIC DNA]</scope>
    <source>
        <strain evidence="2 3">15G-AUS-rot</strain>
    </source>
</reference>
<dbReference type="Gene3D" id="2.60.40.4270">
    <property type="entry name" value="Listeria-Bacteroides repeat domain"/>
    <property type="match status" value="1"/>
</dbReference>
<sequence>MRSLNLSLIQLPTLSRQLTATTALVAVLTFGFGPIEAEATTPSGVAPGTYPCSTAGAFTVSYEDGHVIARDLVTVPGPPVDGCKGTAVIPEGVTKIGLFQWNYDLLEVVIPASVTEIAPYAFAQSRNLAAVSIADNSLLTRIPEAAFGYTRLTAFRVPARVTSIGSFAFENTSSLTSVSFQVNSQLQTIERGAFKGTTLSAINLPPSLTTLGNQVFENVASLNSVTFEEGSQLTTIGDYVFNGIGTINPPDPRPTIALPSTVTTIGLSPFGSNVNLTISDANQHFSIENGVLFNKTRTTLIAYAAWLQDVTYAIPASVTAIGPGAFAESRLQTVNIPSTVSTIGGYAFARSNQLTILTFSADSSIATIPNAAFQSTRLESIEIPASVTMIQQYAFQNLQRAPGASAVSTQITFAPNSALGEIQENAFGSARLGASIQIPASVHTIGREAFYDNPNLTSVTFATGSSLRQLGSSVFRDTRVTSLTLPTLPTRSGYTLRGWSNTDDGSVILDPTSASASVIARSALYAIYQPHPTVTFDSTLGSAVPNVTFAPGESIDAPNEPTRTGFNFAGWSLTSGGEAVTFPYQPSTNANLTVYAIWNAIPTIEAGSVTNSQVVSIPSGLTAAEVPATSTLPRVRLAFTPTSSSAVVTLVPIDNPATATATPFLITGATKVVDIQVSGISGPVTVCLDGLPTDDIFHYTAGAWVALPQRSYVNGQVCGVTESFSPFTAAQTRAPVSEARSSPLGPRLSVVSRLLVSSKGQTLALKGVLLNEVASVTLDGRDIKVLQQTDNEIVIELPAKEEGFPELELTSYTSGKMTYNGFIEVVKPYALTRSIKLTKFVGNRPTLAGLSALQKVYRADTSANLLSCVGKVASNASAKEVIKAETLAKSTCQRVLKYSKYIKSANVQIKKVGLAGSKPVLEITFDRTLEAARR</sequence>
<proteinExistence type="predicted"/>
<dbReference type="InterPro" id="IPR032675">
    <property type="entry name" value="LRR_dom_sf"/>
</dbReference>
<gene>
    <name evidence="2" type="ORF">HRU87_06245</name>
</gene>
<evidence type="ECO:0000313" key="2">
    <source>
        <dbReference type="EMBL" id="QKJ25757.1"/>
    </source>
</evidence>
<accession>A0A7D4UB97</accession>